<dbReference type="Pfam" id="PF04548">
    <property type="entry name" value="AIG1"/>
    <property type="match status" value="1"/>
</dbReference>
<keyword evidence="6" id="KW-1185">Reference proteome</keyword>
<evidence type="ECO:0000256" key="1">
    <source>
        <dbReference type="ARBA" id="ARBA00008535"/>
    </source>
</evidence>
<dbReference type="FunFam" id="3.40.50.300:FF:000366">
    <property type="entry name" value="GTPase, IMAP family member 2"/>
    <property type="match status" value="1"/>
</dbReference>
<dbReference type="PANTHER" id="PTHR10903">
    <property type="entry name" value="GTPASE, IMAP FAMILY MEMBER-RELATED"/>
    <property type="match status" value="1"/>
</dbReference>
<dbReference type="AlphaFoldDB" id="A0A662YQ04"/>
<keyword evidence="2" id="KW-0547">Nucleotide-binding</keyword>
<evidence type="ECO:0000256" key="2">
    <source>
        <dbReference type="ARBA" id="ARBA00022741"/>
    </source>
</evidence>
<keyword evidence="3" id="KW-0342">GTP-binding</keyword>
<comment type="caution">
    <text evidence="5">The sequence shown here is derived from an EMBL/GenBank/DDBJ whole genome shotgun (WGS) entry which is preliminary data.</text>
</comment>
<evidence type="ECO:0000313" key="5">
    <source>
        <dbReference type="EMBL" id="RXM98265.1"/>
    </source>
</evidence>
<dbReference type="CDD" id="cd01852">
    <property type="entry name" value="AIG1"/>
    <property type="match status" value="1"/>
</dbReference>
<evidence type="ECO:0000313" key="6">
    <source>
        <dbReference type="Proteomes" id="UP000289886"/>
    </source>
</evidence>
<dbReference type="GO" id="GO:0005525">
    <property type="term" value="F:GTP binding"/>
    <property type="evidence" value="ECO:0007669"/>
    <property type="project" value="UniProtKB-KW"/>
</dbReference>
<dbReference type="Proteomes" id="UP000289886">
    <property type="component" value="Unassembled WGS sequence"/>
</dbReference>
<dbReference type="PANTHER" id="PTHR10903:SF170">
    <property type="entry name" value="GTPASE IMAP FAMILY MEMBER 7"/>
    <property type="match status" value="1"/>
</dbReference>
<dbReference type="InterPro" id="IPR027417">
    <property type="entry name" value="P-loop_NTPase"/>
</dbReference>
<dbReference type="InterPro" id="IPR006703">
    <property type="entry name" value="G_AIG1"/>
</dbReference>
<accession>A0A662YQ04</accession>
<dbReference type="PROSITE" id="PS51720">
    <property type="entry name" value="G_AIG1"/>
    <property type="match status" value="1"/>
</dbReference>
<proteinExistence type="inferred from homology"/>
<dbReference type="SUPFAM" id="SSF52540">
    <property type="entry name" value="P-loop containing nucleoside triphosphate hydrolases"/>
    <property type="match status" value="1"/>
</dbReference>
<reference evidence="5 6" key="1">
    <citation type="submission" date="2019-01" db="EMBL/GenBank/DDBJ databases">
        <title>Draft Genome and Complete Hox-Cluster Characterization of the Sterlet Sturgeon (Acipenser ruthenus).</title>
        <authorList>
            <person name="Wei Q."/>
        </authorList>
    </citation>
    <scope>NUCLEOTIDE SEQUENCE [LARGE SCALE GENOMIC DNA]</scope>
    <source>
        <strain evidence="5">WHYD16114868_AA</strain>
        <tissue evidence="5">Blood</tissue>
    </source>
</reference>
<comment type="similarity">
    <text evidence="1">Belongs to the TRAFAC class TrmE-Era-EngA-EngB-Septin-like GTPase superfamily. AIG1/Toc34/Toc159-like paraseptin GTPase family. IAN subfamily.</text>
</comment>
<dbReference type="InterPro" id="IPR045058">
    <property type="entry name" value="GIMA/IAN/Toc"/>
</dbReference>
<organism evidence="5 6">
    <name type="scientific">Acipenser ruthenus</name>
    <name type="common">Sterlet sturgeon</name>
    <dbReference type="NCBI Taxonomy" id="7906"/>
    <lineage>
        <taxon>Eukaryota</taxon>
        <taxon>Metazoa</taxon>
        <taxon>Chordata</taxon>
        <taxon>Craniata</taxon>
        <taxon>Vertebrata</taxon>
        <taxon>Euteleostomi</taxon>
        <taxon>Actinopterygii</taxon>
        <taxon>Chondrostei</taxon>
        <taxon>Acipenseriformes</taxon>
        <taxon>Acipenseridae</taxon>
        <taxon>Acipenser</taxon>
    </lineage>
</organism>
<dbReference type="EMBL" id="SCEB01000746">
    <property type="protein sequence ID" value="RXM98265.1"/>
    <property type="molecule type" value="Genomic_DNA"/>
</dbReference>
<evidence type="ECO:0000256" key="3">
    <source>
        <dbReference type="ARBA" id="ARBA00023134"/>
    </source>
</evidence>
<feature type="domain" description="AIG1-type G" evidence="4">
    <location>
        <begin position="1"/>
        <end position="184"/>
    </location>
</feature>
<evidence type="ECO:0000259" key="4">
    <source>
        <dbReference type="PROSITE" id="PS51720"/>
    </source>
</evidence>
<name>A0A662YQ04_ACIRT</name>
<protein>
    <submittedName>
        <fullName evidence="5">GTPase IMAP family member 4</fullName>
    </submittedName>
</protein>
<dbReference type="Gene3D" id="3.40.50.300">
    <property type="entry name" value="P-loop containing nucleotide triphosphate hydrolases"/>
    <property type="match status" value="1"/>
</dbReference>
<gene>
    <name evidence="5" type="ORF">EOD39_13351</name>
</gene>
<sequence length="192" mass="21321">MSASGNTILGREEFQSDAGSSSLTVECLKKTAVVAGRHISVVDTPGFFHTDLSKDEVKLEIGRCVSLSSPGPHAFLLVMPVGPYTKQEKEIVQEVQKMFSEKVMRYTIILFTRADDLEKGMTIKKYLKSSQELQGLVTKCGGCHAFNNKEENPTQVTELLKKIESMVAENGGSHYTDKMYLQAEAVIRQEQK</sequence>